<reference evidence="2" key="1">
    <citation type="submission" date="2021-05" db="EMBL/GenBank/DDBJ databases">
        <title>Complete genome sequence of Pseudomonas seleniipraecipitans strain D1-6.</title>
        <authorList>
            <person name="Lafi F."/>
            <person name="Eida A."/>
            <person name="Alam I."/>
            <person name="Hert H."/>
            <person name="Saad M."/>
        </authorList>
    </citation>
    <scope>NUCLEOTIDE SEQUENCE</scope>
    <source>
        <strain evidence="2">D1-6</strain>
    </source>
</reference>
<sequence>MWQERQSHMNNQAEEPLFESGSLYLLLDGAALPALQIVYQHDDEPEAIPLYRGTRHAASMESSPVLYRLSEQKYLWENRAQWRSAAIVLSSQSAMEPLADHLRSLLSVKLPSGELVFCRFYDPALTARFLSSLTEDERSAWLGPIKHLWTLRQDDQWLHFSASYDAPAMTADDEGWFSLRVEQLESWQEEERRLFIQRLVAHFSSDERCSTPHADLEKLIELRIEQAEQAGIETEQQLFVFVELALQFPDAMDSPSVHKQLTNMDESAEHRLAAIEAGLLGLNG</sequence>
<evidence type="ECO:0000313" key="3">
    <source>
        <dbReference type="Proteomes" id="UP000887421"/>
    </source>
</evidence>
<feature type="domain" description="DUF4123" evidence="1">
    <location>
        <begin position="23"/>
        <end position="140"/>
    </location>
</feature>
<keyword evidence="3" id="KW-1185">Reference proteome</keyword>
<dbReference type="Pfam" id="PF13503">
    <property type="entry name" value="DUF4123"/>
    <property type="match status" value="1"/>
</dbReference>
<organism evidence="2 3">
    <name type="scientific">Phytopseudomonas seleniipraecipitans</name>
    <dbReference type="NCBI Taxonomy" id="640205"/>
    <lineage>
        <taxon>Bacteria</taxon>
        <taxon>Pseudomonadati</taxon>
        <taxon>Pseudomonadota</taxon>
        <taxon>Gammaproteobacteria</taxon>
        <taxon>Pseudomonadales</taxon>
        <taxon>Pseudomonadaceae</taxon>
        <taxon>Phytopseudomonas</taxon>
    </lineage>
</organism>
<dbReference type="EMBL" id="CP076114">
    <property type="protein sequence ID" value="UUD64795.1"/>
    <property type="molecule type" value="Genomic_DNA"/>
</dbReference>
<evidence type="ECO:0000259" key="1">
    <source>
        <dbReference type="Pfam" id="PF13503"/>
    </source>
</evidence>
<dbReference type="Proteomes" id="UP000887421">
    <property type="component" value="Chromosome"/>
</dbReference>
<dbReference type="RefSeq" id="WP_070882024.1">
    <property type="nucleotide sequence ID" value="NZ_CP076114.1"/>
</dbReference>
<gene>
    <name evidence="2" type="ORF">D16iCDA_03625</name>
</gene>
<protein>
    <submittedName>
        <fullName evidence="2">DUF4123 domain-containing protein</fullName>
    </submittedName>
</protein>
<proteinExistence type="predicted"/>
<dbReference type="InterPro" id="IPR025391">
    <property type="entry name" value="DUF4123"/>
</dbReference>
<name>A0ABY5JEE6_9GAMM</name>
<evidence type="ECO:0000313" key="2">
    <source>
        <dbReference type="EMBL" id="UUD64795.1"/>
    </source>
</evidence>
<accession>A0ABY5JEE6</accession>